<dbReference type="PROSITE" id="PS50071">
    <property type="entry name" value="HOMEOBOX_2"/>
    <property type="match status" value="1"/>
</dbReference>
<dbReference type="GeneID" id="101723938"/>
<feature type="domain" description="Homeobox" evidence="15">
    <location>
        <begin position="1698"/>
        <end position="1758"/>
    </location>
</feature>
<keyword evidence="3" id="KW-0217">Developmental protein</keyword>
<proteinExistence type="inferred from homology"/>
<dbReference type="Pfam" id="PF03826">
    <property type="entry name" value="OAR"/>
    <property type="match status" value="1"/>
</dbReference>
<dbReference type="Gene3D" id="3.80.10.10">
    <property type="entry name" value="Ribonuclease Inhibitor"/>
    <property type="match status" value="2"/>
</dbReference>
<feature type="region of interest" description="Disordered" evidence="14">
    <location>
        <begin position="1678"/>
        <end position="1697"/>
    </location>
</feature>
<feature type="coiled-coil region" evidence="13">
    <location>
        <begin position="167"/>
        <end position="277"/>
    </location>
</feature>
<dbReference type="Pfam" id="PF00046">
    <property type="entry name" value="Homeodomain"/>
    <property type="match status" value="1"/>
</dbReference>
<evidence type="ECO:0000256" key="3">
    <source>
        <dbReference type="ARBA" id="ARBA00022473"/>
    </source>
</evidence>
<evidence type="ECO:0000256" key="8">
    <source>
        <dbReference type="ARBA" id="ARBA00023155"/>
    </source>
</evidence>
<gene>
    <name evidence="18" type="primary">LOC101723938</name>
</gene>
<dbReference type="PROSITE" id="PS51450">
    <property type="entry name" value="LRR"/>
    <property type="match status" value="2"/>
</dbReference>
<dbReference type="InterPro" id="IPR001356">
    <property type="entry name" value="HD"/>
</dbReference>
<evidence type="ECO:0000256" key="9">
    <source>
        <dbReference type="ARBA" id="ARBA00023163"/>
    </source>
</evidence>
<comment type="subcellular location">
    <subcellularLocation>
        <location evidence="1 11 12">Nucleus</location>
    </subcellularLocation>
</comment>
<feature type="domain" description="OAR" evidence="16">
    <location>
        <begin position="1874"/>
        <end position="1887"/>
    </location>
</feature>
<dbReference type="InterPro" id="IPR050836">
    <property type="entry name" value="SDS22/Internalin_LRR"/>
</dbReference>
<dbReference type="SUPFAM" id="SSF46689">
    <property type="entry name" value="Homeodomain-like"/>
    <property type="match status" value="1"/>
</dbReference>
<dbReference type="InterPro" id="IPR009057">
    <property type="entry name" value="Homeodomain-like_sf"/>
</dbReference>
<keyword evidence="4" id="KW-0433">Leucine-rich repeat</keyword>
<dbReference type="PROSITE" id="PS50803">
    <property type="entry name" value="OAR"/>
    <property type="match status" value="1"/>
</dbReference>
<evidence type="ECO:0000256" key="7">
    <source>
        <dbReference type="ARBA" id="ARBA00023125"/>
    </source>
</evidence>
<dbReference type="Proteomes" id="UP000694906">
    <property type="component" value="Unplaced"/>
</dbReference>
<dbReference type="Pfam" id="PF00612">
    <property type="entry name" value="IQ"/>
    <property type="match status" value="2"/>
</dbReference>
<keyword evidence="9" id="KW-0804">Transcription</keyword>
<dbReference type="InterPro" id="IPR000048">
    <property type="entry name" value="IQ_motif_EF-hand-BS"/>
</dbReference>
<keyword evidence="8 11" id="KW-0371">Homeobox</keyword>
<dbReference type="RefSeq" id="XP_012922035.1">
    <property type="nucleotide sequence ID" value="XM_013066581.2"/>
</dbReference>
<dbReference type="InterPro" id="IPR001611">
    <property type="entry name" value="Leu-rich_rpt"/>
</dbReference>
<evidence type="ECO:0000259" key="15">
    <source>
        <dbReference type="PROSITE" id="PS50071"/>
    </source>
</evidence>
<keyword evidence="17" id="KW-1185">Reference proteome</keyword>
<dbReference type="CDD" id="cd23767">
    <property type="entry name" value="IQCD"/>
    <property type="match status" value="2"/>
</dbReference>
<evidence type="ECO:0000256" key="5">
    <source>
        <dbReference type="ARBA" id="ARBA00022737"/>
    </source>
</evidence>
<dbReference type="SUPFAM" id="SSF52058">
    <property type="entry name" value="L domain-like"/>
    <property type="match status" value="1"/>
</dbReference>
<evidence type="ECO:0000256" key="10">
    <source>
        <dbReference type="ARBA" id="ARBA00023242"/>
    </source>
</evidence>
<dbReference type="InterPro" id="IPR032675">
    <property type="entry name" value="LRR_dom_sf"/>
</dbReference>
<dbReference type="InterPro" id="IPR003654">
    <property type="entry name" value="OAR_dom"/>
</dbReference>
<organism evidence="17 18">
    <name type="scientific">Heterocephalus glaber</name>
    <name type="common">Naked mole rat</name>
    <dbReference type="NCBI Taxonomy" id="10181"/>
    <lineage>
        <taxon>Eukaryota</taxon>
        <taxon>Metazoa</taxon>
        <taxon>Chordata</taxon>
        <taxon>Craniata</taxon>
        <taxon>Vertebrata</taxon>
        <taxon>Euteleostomi</taxon>
        <taxon>Mammalia</taxon>
        <taxon>Eutheria</taxon>
        <taxon>Euarchontoglires</taxon>
        <taxon>Glires</taxon>
        <taxon>Rodentia</taxon>
        <taxon>Hystricomorpha</taxon>
        <taxon>Bathyergidae</taxon>
        <taxon>Heterocephalus</taxon>
    </lineage>
</organism>
<feature type="compositionally biased region" description="Basic and acidic residues" evidence="14">
    <location>
        <begin position="1529"/>
        <end position="1541"/>
    </location>
</feature>
<reference evidence="18" key="1">
    <citation type="submission" date="2025-08" db="UniProtKB">
        <authorList>
            <consortium name="RefSeq"/>
        </authorList>
    </citation>
    <scope>IDENTIFICATION</scope>
</reference>
<comment type="similarity">
    <text evidence="2">Belongs to the paired homeobox family.</text>
</comment>
<feature type="coiled-coil region" evidence="13">
    <location>
        <begin position="514"/>
        <end position="583"/>
    </location>
</feature>
<keyword evidence="7 11" id="KW-0238">DNA-binding</keyword>
<evidence type="ECO:0000256" key="12">
    <source>
        <dbReference type="RuleBase" id="RU000682"/>
    </source>
</evidence>
<dbReference type="SMART" id="SM00389">
    <property type="entry name" value="HOX"/>
    <property type="match status" value="1"/>
</dbReference>
<name>A0AAX6QJF9_HETGA</name>
<keyword evidence="13" id="KW-0175">Coiled coil</keyword>
<dbReference type="GO" id="GO:0005634">
    <property type="term" value="C:nucleus"/>
    <property type="evidence" value="ECO:0007669"/>
    <property type="project" value="UniProtKB-SubCell"/>
</dbReference>
<dbReference type="Gene3D" id="1.10.10.60">
    <property type="entry name" value="Homeodomain-like"/>
    <property type="match status" value="1"/>
</dbReference>
<evidence type="ECO:0000259" key="16">
    <source>
        <dbReference type="PROSITE" id="PS50803"/>
    </source>
</evidence>
<dbReference type="PANTHER" id="PTHR46652:SF7">
    <property type="entry name" value="LEUCINE-RICH REPEAT AND IQ DOMAIN-CONTAINING PROTEIN 1"/>
    <property type="match status" value="1"/>
</dbReference>
<evidence type="ECO:0000313" key="17">
    <source>
        <dbReference type="Proteomes" id="UP000694906"/>
    </source>
</evidence>
<evidence type="ECO:0000256" key="2">
    <source>
        <dbReference type="ARBA" id="ARBA00005733"/>
    </source>
</evidence>
<feature type="DNA-binding region" description="Homeobox" evidence="11">
    <location>
        <begin position="1700"/>
        <end position="1759"/>
    </location>
</feature>
<dbReference type="CDD" id="cd00086">
    <property type="entry name" value="homeodomain"/>
    <property type="match status" value="1"/>
</dbReference>
<dbReference type="InterPro" id="IPR017970">
    <property type="entry name" value="Homeobox_CS"/>
</dbReference>
<dbReference type="Gene3D" id="1.20.5.190">
    <property type="match status" value="1"/>
</dbReference>
<sequence>MEDSDDKDAKLDEEIEAELDKISISSLEKEETESDSKSETQSDDSDIGEDKLPESVIHCINTIKNRSKAVEELILQDLEDNDVLSTSYEAVSNNHMHLRIGLLTECKENPEQLLKILSGLEKEDFIRSETHCASRGSPPELSPHDLPIDEYVLSDDVDINFGYFEVEERCRQSFEAWQNKQKELEDKDKETLKAQRDREEKQFQEEEKKRDYWMKQFEVEKQKIENLQKEEEDKMNDKLHKEEEMWKEKFKQHEEFIKNLHLQMEEERTRFKDLQKKEEIRLLKLQHNAAVKIQAKYKAFVTYQKYGPIIREQIETKKRKAQEWIEKEAQILQKAEEKQKRLEEEQRIAEEIKKKKEEERKKREREYEERKNILRQEREELLKKEKLKLKENTSQQLIVSSTLKKGEYNTKHLIIGDISKNKNDTVKMLVNENLKKQEDVSLCLVEQSNKRQNIYRQVVLKESAQVQLKSNQTILAELKIEENSESLGKRQCSGKSVKQEIRNENIDKITKLENSDLKENVTEQELKSQIQKEEDLEHAISEIVRQETQIILDHNQEMNEVKNAAEKKIKDNQQRVIQNAENEETSEKNGSLNEENNRSVISKKQKLLPIKLENSEAVLQEKAIDLKSKGIEENPKENSLNSDIVIFNSTDAITNIESKINKQDVDFGSPAPYEDLGVYNGISSLVSKEVNSLNYDPKEIPEDCHENRARCESITICSIPESALLSSIEEKRLAWIKSFKPWLEISTQNQQKKIVKRTRPAKCPVNSMSPLNTLEILRCGPWNNLQQVTTVTFQDLPGCNLSTLAECMNLQLLSLRRCGLTSLHSLSNCKNLKYIDAQENHIESINCEHLENLCVVLLNKNQLTSLHGLDGCTNIQNLELSHNKITRIGGLESLKNLQQLIVDHNQLISTKGLCDTPTIIYLDCSYNNLTDIDGIENCGLLQVLKLQGNYLSKLPSLGNHVLLRELHLDDNNISTMEAFSSYWLPLLQNLTISQNSLTRIVPLFHFISLEKLDVSNNCLSDRESAMKWFDACYSLRELSLTGNPLLQEINWRHSLLQMLPALRILNGDMLSSSSEIHTEEHSPEESGQFLILCQAQIREFQLLAENSITRKGDVFTLDTAENFYHYFKKLMTLSNEYRHAHERGDVRITKRDESDTQQNRLAPLYHSTVKNGGFRSCAKELNSDSSNISGKSMDSGFSHSPLSYPSVCKGLEEINQEKLVFQKREDSKTCSITTKSIPLVETTMTNSLLRNCQNIDHSEEMMAALVIQAYWRGYVVRRQINFFTRIHTVTTEPLPNSFNNQTILMKEKRKKIMNIDKQKEKAAVLIQAVWKGFILRKKLTIALESMKNEESEEEYEEIDLNDFTFDEAALEREWLALDSVRFPSQTLLLSNQLHRPKIFLEKVPGTLKYDNTSLDLPSHPAQAWLYNEKENLFSSEHTQLHSRSENRTLSWTPESKISRKSLLKSEKEEKISEEWGFKDISTAQQMLKRAQKMKSKTLKKKLDPTVRLALFKNSENKVSLTKSPKKSRPIRDGHSEGKEDDLIYKDTSANEKLEQSTAYTYEWLHTQVGVHETTSSRNMKSNHFLPELDPDVLNGRRVQLVARHVSREDTDLDLFSMTSGSTLSVNREKKSQAHSRHSAGSSMNYGITKVEGQQPLHTELNRAMDNCNSLRMSPGKGMPEKGEMDELGDKCDSNVSSSKKRRHRTTFTSLQLEELEKVFQKTHYPDVYVREQLALRTELTEARVQVWFQNRRAKWRKRERYGQIQQAKSHFAATYDISVLPRTDSYPQIQNNLWAGNASGGSVVTSCMLPRDTSSCMTPYSHSPRTDSSYTGFSNHQNQFSHMPLNNFFTDSLLTGATNGHAFETKPEFERRSSSIAVLRMKAKEHTANISWAM</sequence>
<evidence type="ECO:0000256" key="14">
    <source>
        <dbReference type="SAM" id="MobiDB-lite"/>
    </source>
</evidence>
<dbReference type="PANTHER" id="PTHR46652">
    <property type="entry name" value="LEUCINE-RICH REPEAT AND IQ DOMAIN-CONTAINING PROTEIN 1-RELATED"/>
    <property type="match status" value="1"/>
</dbReference>
<evidence type="ECO:0000313" key="18">
    <source>
        <dbReference type="RefSeq" id="XP_012922035.1"/>
    </source>
</evidence>
<feature type="region of interest" description="Disordered" evidence="14">
    <location>
        <begin position="1"/>
        <end position="51"/>
    </location>
</feature>
<keyword evidence="6" id="KW-0805">Transcription regulation</keyword>
<dbReference type="FunFam" id="3.80.10.10:FF:001376">
    <property type="entry name" value="Leucine-rich repeats and IQ motif-containing 1"/>
    <property type="match status" value="1"/>
</dbReference>
<protein>
    <submittedName>
        <fullName evidence="18">Leucine-rich repeat and IQ domain-containing protein 1 isoform X1</fullName>
    </submittedName>
</protein>
<dbReference type="SMART" id="SM00015">
    <property type="entry name" value="IQ"/>
    <property type="match status" value="3"/>
</dbReference>
<feature type="region of interest" description="Disordered" evidence="14">
    <location>
        <begin position="1517"/>
        <end position="1541"/>
    </location>
</feature>
<accession>A0AAX6QJF9</accession>
<keyword evidence="10 11" id="KW-0539">Nucleus</keyword>
<feature type="compositionally biased region" description="Basic and acidic residues" evidence="14">
    <location>
        <begin position="1678"/>
        <end position="1692"/>
    </location>
</feature>
<evidence type="ECO:0000256" key="1">
    <source>
        <dbReference type="ARBA" id="ARBA00004123"/>
    </source>
</evidence>
<evidence type="ECO:0000256" key="6">
    <source>
        <dbReference type="ARBA" id="ARBA00023015"/>
    </source>
</evidence>
<dbReference type="PROSITE" id="PS50096">
    <property type="entry name" value="IQ"/>
    <property type="match status" value="3"/>
</dbReference>
<evidence type="ECO:0000256" key="11">
    <source>
        <dbReference type="PROSITE-ProRule" id="PRU00108"/>
    </source>
</evidence>
<dbReference type="GO" id="GO:0000981">
    <property type="term" value="F:DNA-binding transcription factor activity, RNA polymerase II-specific"/>
    <property type="evidence" value="ECO:0007669"/>
    <property type="project" value="InterPro"/>
</dbReference>
<dbReference type="FunFam" id="1.10.10.60:FF:000093">
    <property type="entry name" value="ALX homeobox protein 1"/>
    <property type="match status" value="1"/>
</dbReference>
<evidence type="ECO:0000256" key="4">
    <source>
        <dbReference type="ARBA" id="ARBA00022614"/>
    </source>
</evidence>
<dbReference type="FunFam" id="3.80.10.10:FF:001142">
    <property type="entry name" value="Leucine-rich repeats and IQ motif containing 1"/>
    <property type="match status" value="1"/>
</dbReference>
<keyword evidence="5" id="KW-0677">Repeat</keyword>
<dbReference type="SMART" id="SM00365">
    <property type="entry name" value="LRR_SD22"/>
    <property type="match status" value="4"/>
</dbReference>
<evidence type="ECO:0000256" key="13">
    <source>
        <dbReference type="SAM" id="Coils"/>
    </source>
</evidence>
<feature type="coiled-coil region" evidence="13">
    <location>
        <begin position="325"/>
        <end position="384"/>
    </location>
</feature>
<dbReference type="PROSITE" id="PS00027">
    <property type="entry name" value="HOMEOBOX_1"/>
    <property type="match status" value="1"/>
</dbReference>
<dbReference type="GO" id="GO:0003677">
    <property type="term" value="F:DNA binding"/>
    <property type="evidence" value="ECO:0007669"/>
    <property type="project" value="UniProtKB-UniRule"/>
</dbReference>